<dbReference type="AlphaFoldDB" id="A0A1B6DIR1"/>
<sequence>MADVQIIEEENEIKKLKRDIEGWREIIIHANSVLLWEKNWYPSLIVGVSTVFFLILWLLEPSVLSTVSGICLIITLIDYLVPAISANVFSPVNWTGTEEKKLEDICRDIITTKAILIGAWNAFKELKMTKPKLFYSLSVLGLLFLSWLGSTFNNMVLTYFIVTTALLIPGLKNHGILHKYYQAVLYTVANFLRGLNGGEKLKKK</sequence>
<dbReference type="GO" id="GO:0005783">
    <property type="term" value="C:endoplasmic reticulum"/>
    <property type="evidence" value="ECO:0007669"/>
    <property type="project" value="UniProtKB-ARBA"/>
</dbReference>
<evidence type="ECO:0000256" key="3">
    <source>
        <dbReference type="ARBA" id="ARBA00022989"/>
    </source>
</evidence>
<dbReference type="PANTHER" id="PTHR20952:SF0">
    <property type="entry name" value="ADP-RIBOSYLATION FACTOR-LIKE PROTEIN 6-INTERACTING PROTEIN 1"/>
    <property type="match status" value="1"/>
</dbReference>
<organism evidence="7">
    <name type="scientific">Clastoptera arizonana</name>
    <name type="common">Arizona spittle bug</name>
    <dbReference type="NCBI Taxonomy" id="38151"/>
    <lineage>
        <taxon>Eukaryota</taxon>
        <taxon>Metazoa</taxon>
        <taxon>Ecdysozoa</taxon>
        <taxon>Arthropoda</taxon>
        <taxon>Hexapoda</taxon>
        <taxon>Insecta</taxon>
        <taxon>Pterygota</taxon>
        <taxon>Neoptera</taxon>
        <taxon>Paraneoptera</taxon>
        <taxon>Hemiptera</taxon>
        <taxon>Auchenorrhyncha</taxon>
        <taxon>Cercopoidea</taxon>
        <taxon>Clastopteridae</taxon>
        <taxon>Clastoptera</taxon>
    </lineage>
</organism>
<evidence type="ECO:0000256" key="1">
    <source>
        <dbReference type="ARBA" id="ARBA00004141"/>
    </source>
</evidence>
<comment type="subcellular location">
    <subcellularLocation>
        <location evidence="1">Membrane</location>
        <topology evidence="1">Multi-pass membrane protein</topology>
    </subcellularLocation>
</comment>
<dbReference type="InterPro" id="IPR052114">
    <property type="entry name" value="ER_autophagy_membrane_reg"/>
</dbReference>
<feature type="transmembrane region" description="Helical" evidence="5">
    <location>
        <begin position="133"/>
        <end position="149"/>
    </location>
</feature>
<reference evidence="7" key="1">
    <citation type="submission" date="2015-12" db="EMBL/GenBank/DDBJ databases">
        <title>De novo transcriptome assembly of four potential Pierce s Disease insect vectors from Arizona vineyards.</title>
        <authorList>
            <person name="Tassone E.E."/>
        </authorList>
    </citation>
    <scope>NUCLEOTIDE SEQUENCE</scope>
</reference>
<dbReference type="InterPro" id="IPR057282">
    <property type="entry name" value="RETREG1-3-like_RHD"/>
</dbReference>
<feature type="domain" description="RETREG1-3/ARL6IP-like N-terminal reticulon-homology" evidence="6">
    <location>
        <begin position="24"/>
        <end position="183"/>
    </location>
</feature>
<evidence type="ECO:0000313" key="7">
    <source>
        <dbReference type="EMBL" id="JAS25576.1"/>
    </source>
</evidence>
<gene>
    <name evidence="7" type="ORF">g.7270</name>
</gene>
<protein>
    <recommendedName>
        <fullName evidence="6">RETREG1-3/ARL6IP-like N-terminal reticulon-homology domain-containing protein</fullName>
    </recommendedName>
</protein>
<feature type="transmembrane region" description="Helical" evidence="5">
    <location>
        <begin position="155"/>
        <end position="171"/>
    </location>
</feature>
<proteinExistence type="predicted"/>
<keyword evidence="4 5" id="KW-0472">Membrane</keyword>
<keyword evidence="3 5" id="KW-1133">Transmembrane helix</keyword>
<evidence type="ECO:0000259" key="6">
    <source>
        <dbReference type="Pfam" id="PF24456"/>
    </source>
</evidence>
<dbReference type="GO" id="GO:0016020">
    <property type="term" value="C:membrane"/>
    <property type="evidence" value="ECO:0007669"/>
    <property type="project" value="UniProtKB-SubCell"/>
</dbReference>
<dbReference type="Pfam" id="PF24456">
    <property type="entry name" value="RHD_RETREG1-3"/>
    <property type="match status" value="1"/>
</dbReference>
<dbReference type="CDD" id="cd22559">
    <property type="entry name" value="Arl6IP1"/>
    <property type="match status" value="1"/>
</dbReference>
<name>A0A1B6DIR1_9HEMI</name>
<evidence type="ECO:0000256" key="5">
    <source>
        <dbReference type="SAM" id="Phobius"/>
    </source>
</evidence>
<evidence type="ECO:0000256" key="2">
    <source>
        <dbReference type="ARBA" id="ARBA00022692"/>
    </source>
</evidence>
<dbReference type="PANTHER" id="PTHR20952">
    <property type="entry name" value="ADP-RIBOSYLATION-LIKE FACTOR 6-INTERACTING PROTEIN"/>
    <property type="match status" value="1"/>
</dbReference>
<evidence type="ECO:0000256" key="4">
    <source>
        <dbReference type="ARBA" id="ARBA00023136"/>
    </source>
</evidence>
<keyword evidence="2 5" id="KW-0812">Transmembrane</keyword>
<dbReference type="EMBL" id="GEDC01011722">
    <property type="protein sequence ID" value="JAS25576.1"/>
    <property type="molecule type" value="Transcribed_RNA"/>
</dbReference>
<feature type="transmembrane region" description="Helical" evidence="5">
    <location>
        <begin position="40"/>
        <end position="59"/>
    </location>
</feature>
<accession>A0A1B6DIR1</accession>